<organism evidence="2 3">
    <name type="scientific">Tautonia plasticadhaerens</name>
    <dbReference type="NCBI Taxonomy" id="2527974"/>
    <lineage>
        <taxon>Bacteria</taxon>
        <taxon>Pseudomonadati</taxon>
        <taxon>Planctomycetota</taxon>
        <taxon>Planctomycetia</taxon>
        <taxon>Isosphaerales</taxon>
        <taxon>Isosphaeraceae</taxon>
        <taxon>Tautonia</taxon>
    </lineage>
</organism>
<sequence length="193" mass="20637">MTHLGLIGITLALPSCGGRDEAEVAPPMEGTPMTIRLESSAFEEGADIPRRYTCDGEDISPPLSWSGVPDSARSLVLICDDPDAPRGTWTHWVLYDLPPGASGLPEGLPADEAVRFASGGSDHDARQGKNDFRKAGYGGPCPPSGTHRYFFRLYALDTTTGLGPGASRRPVEQAMQGHVLAQGQLMGRYTRGR</sequence>
<dbReference type="InterPro" id="IPR036610">
    <property type="entry name" value="PEBP-like_sf"/>
</dbReference>
<dbReference type="RefSeq" id="WP_231749839.1">
    <property type="nucleotide sequence ID" value="NZ_CP036426.1"/>
</dbReference>
<keyword evidence="3" id="KW-1185">Reference proteome</keyword>
<evidence type="ECO:0000256" key="1">
    <source>
        <dbReference type="SAM" id="MobiDB-lite"/>
    </source>
</evidence>
<dbReference type="SUPFAM" id="SSF49777">
    <property type="entry name" value="PEBP-like"/>
    <property type="match status" value="1"/>
</dbReference>
<dbReference type="PANTHER" id="PTHR30289:SF1">
    <property type="entry name" value="PEBP (PHOSPHATIDYLETHANOLAMINE-BINDING PROTEIN) FAMILY PROTEIN"/>
    <property type="match status" value="1"/>
</dbReference>
<dbReference type="PANTHER" id="PTHR30289">
    <property type="entry name" value="UNCHARACTERIZED PROTEIN YBCL-RELATED"/>
    <property type="match status" value="1"/>
</dbReference>
<dbReference type="Proteomes" id="UP000317835">
    <property type="component" value="Chromosome"/>
</dbReference>
<feature type="compositionally biased region" description="Basic and acidic residues" evidence="1">
    <location>
        <begin position="121"/>
        <end position="134"/>
    </location>
</feature>
<dbReference type="AlphaFoldDB" id="A0A518H460"/>
<dbReference type="Gene3D" id="3.90.280.10">
    <property type="entry name" value="PEBP-like"/>
    <property type="match status" value="1"/>
</dbReference>
<dbReference type="InterPro" id="IPR008914">
    <property type="entry name" value="PEBP"/>
</dbReference>
<accession>A0A518H460</accession>
<dbReference type="InterPro" id="IPR005247">
    <property type="entry name" value="YbhB_YbcL/LppC-like"/>
</dbReference>
<proteinExistence type="predicted"/>
<dbReference type="EMBL" id="CP036426">
    <property type="protein sequence ID" value="QDV35613.1"/>
    <property type="molecule type" value="Genomic_DNA"/>
</dbReference>
<evidence type="ECO:0000313" key="3">
    <source>
        <dbReference type="Proteomes" id="UP000317835"/>
    </source>
</evidence>
<protein>
    <submittedName>
        <fullName evidence="2">Putative kinase inhibitor protein</fullName>
    </submittedName>
</protein>
<feature type="region of interest" description="Disordered" evidence="1">
    <location>
        <begin position="118"/>
        <end position="139"/>
    </location>
</feature>
<dbReference type="CDD" id="cd00865">
    <property type="entry name" value="PEBP_bact_arch"/>
    <property type="match status" value="1"/>
</dbReference>
<dbReference type="Pfam" id="PF01161">
    <property type="entry name" value="PBP"/>
    <property type="match status" value="1"/>
</dbReference>
<dbReference type="NCBIfam" id="TIGR00481">
    <property type="entry name" value="YbhB/YbcL family Raf kinase inhibitor-like protein"/>
    <property type="match status" value="1"/>
</dbReference>
<reference evidence="2 3" key="1">
    <citation type="submission" date="2019-02" db="EMBL/GenBank/DDBJ databases">
        <title>Deep-cultivation of Planctomycetes and their phenomic and genomic characterization uncovers novel biology.</title>
        <authorList>
            <person name="Wiegand S."/>
            <person name="Jogler M."/>
            <person name="Boedeker C."/>
            <person name="Pinto D."/>
            <person name="Vollmers J."/>
            <person name="Rivas-Marin E."/>
            <person name="Kohn T."/>
            <person name="Peeters S.H."/>
            <person name="Heuer A."/>
            <person name="Rast P."/>
            <person name="Oberbeckmann S."/>
            <person name="Bunk B."/>
            <person name="Jeske O."/>
            <person name="Meyerdierks A."/>
            <person name="Storesund J.E."/>
            <person name="Kallscheuer N."/>
            <person name="Luecker S."/>
            <person name="Lage O.M."/>
            <person name="Pohl T."/>
            <person name="Merkel B.J."/>
            <person name="Hornburger P."/>
            <person name="Mueller R.-W."/>
            <person name="Bruemmer F."/>
            <person name="Labrenz M."/>
            <person name="Spormann A.M."/>
            <person name="Op den Camp H."/>
            <person name="Overmann J."/>
            <person name="Amann R."/>
            <person name="Jetten M.S.M."/>
            <person name="Mascher T."/>
            <person name="Medema M.H."/>
            <person name="Devos D.P."/>
            <person name="Kaster A.-K."/>
            <person name="Ovreas L."/>
            <person name="Rohde M."/>
            <person name="Galperin M.Y."/>
            <person name="Jogler C."/>
        </authorList>
    </citation>
    <scope>NUCLEOTIDE SEQUENCE [LARGE SCALE GENOMIC DNA]</scope>
    <source>
        <strain evidence="2 3">ElP</strain>
    </source>
</reference>
<dbReference type="KEGG" id="tpla:ElP_35170"/>
<gene>
    <name evidence="2" type="ORF">ElP_35170</name>
</gene>
<name>A0A518H460_9BACT</name>
<evidence type="ECO:0000313" key="2">
    <source>
        <dbReference type="EMBL" id="QDV35613.1"/>
    </source>
</evidence>